<name>A0ABQ7FZ61_DUNSA</name>
<dbReference type="InterPro" id="IPR003347">
    <property type="entry name" value="JmjC_dom"/>
</dbReference>
<comment type="caution">
    <text evidence="2">The sequence shown here is derived from an EMBL/GenBank/DDBJ whole genome shotgun (WGS) entry which is preliminary data.</text>
</comment>
<accession>A0ABQ7FZ61</accession>
<dbReference type="SUPFAM" id="SSF51197">
    <property type="entry name" value="Clavaminate synthase-like"/>
    <property type="match status" value="1"/>
</dbReference>
<dbReference type="Proteomes" id="UP000815325">
    <property type="component" value="Unassembled WGS sequence"/>
</dbReference>
<evidence type="ECO:0000313" key="2">
    <source>
        <dbReference type="EMBL" id="KAF5827636.1"/>
    </source>
</evidence>
<protein>
    <recommendedName>
        <fullName evidence="1">JmjC domain-containing protein</fullName>
    </recommendedName>
</protein>
<reference evidence="2" key="1">
    <citation type="submission" date="2017-08" db="EMBL/GenBank/DDBJ databases">
        <authorList>
            <person name="Polle J.E."/>
            <person name="Barry K."/>
            <person name="Cushman J."/>
            <person name="Schmutz J."/>
            <person name="Tran D."/>
            <person name="Hathwaick L.T."/>
            <person name="Yim W.C."/>
            <person name="Jenkins J."/>
            <person name="Mckie-Krisberg Z.M."/>
            <person name="Prochnik S."/>
            <person name="Lindquist E."/>
            <person name="Dockter R.B."/>
            <person name="Adam C."/>
            <person name="Molina H."/>
            <person name="Bunkerborg J."/>
            <person name="Jin E."/>
            <person name="Buchheim M."/>
            <person name="Magnuson J."/>
        </authorList>
    </citation>
    <scope>NUCLEOTIDE SEQUENCE</scope>
    <source>
        <strain evidence="2">CCAP 19/18</strain>
    </source>
</reference>
<dbReference type="Gene3D" id="2.60.120.650">
    <property type="entry name" value="Cupin"/>
    <property type="match status" value="1"/>
</dbReference>
<evidence type="ECO:0000313" key="3">
    <source>
        <dbReference type="Proteomes" id="UP000815325"/>
    </source>
</evidence>
<sequence length="220" mass="25029">MCSCMGTPPPVVMTQNTFVLVCWCRCKPQTRKHQTLRTATHASHPRQTRRLHWCWTSMSSADGSMTDWHFDWTEARNVALGVEDWPPPQADAVAAFWYFVCPQYMSVFMDHLQEIEVHGGRTWQETDYAGFVKKYPGAMLCLKQKLQDEVYVPPGWLHAVFTKLPCVKLAWDFFAVDNAALYMAAWRHVGAPFAQKRGSLNSKDFMYAGDAVVQASTNAA</sequence>
<organism evidence="2 3">
    <name type="scientific">Dunaliella salina</name>
    <name type="common">Green alga</name>
    <name type="synonym">Protococcus salinus</name>
    <dbReference type="NCBI Taxonomy" id="3046"/>
    <lineage>
        <taxon>Eukaryota</taxon>
        <taxon>Viridiplantae</taxon>
        <taxon>Chlorophyta</taxon>
        <taxon>core chlorophytes</taxon>
        <taxon>Chlorophyceae</taxon>
        <taxon>CS clade</taxon>
        <taxon>Chlamydomonadales</taxon>
        <taxon>Dunaliellaceae</taxon>
        <taxon>Dunaliella</taxon>
    </lineage>
</organism>
<feature type="domain" description="JmjC" evidence="1">
    <location>
        <begin position="33"/>
        <end position="190"/>
    </location>
</feature>
<keyword evidence="3" id="KW-1185">Reference proteome</keyword>
<dbReference type="PROSITE" id="PS51184">
    <property type="entry name" value="JMJC"/>
    <property type="match status" value="1"/>
</dbReference>
<gene>
    <name evidence="2" type="ORF">DUNSADRAFT_330</name>
</gene>
<dbReference type="EMBL" id="MU070460">
    <property type="protein sequence ID" value="KAF5827636.1"/>
    <property type="molecule type" value="Genomic_DNA"/>
</dbReference>
<evidence type="ECO:0000259" key="1">
    <source>
        <dbReference type="PROSITE" id="PS51184"/>
    </source>
</evidence>
<proteinExistence type="predicted"/>
<dbReference type="SMART" id="SM00558">
    <property type="entry name" value="JmjC"/>
    <property type="match status" value="1"/>
</dbReference>